<comment type="function">
    <text evidence="9">The M ring may be actively involved in energy transduction.</text>
</comment>
<comment type="similarity">
    <text evidence="3 9">Belongs to the FliF family.</text>
</comment>
<organism evidence="14 15">
    <name type="scientific">Plastorhodobacter daqingensis</name>
    <dbReference type="NCBI Taxonomy" id="1387281"/>
    <lineage>
        <taxon>Bacteria</taxon>
        <taxon>Pseudomonadati</taxon>
        <taxon>Pseudomonadota</taxon>
        <taxon>Alphaproteobacteria</taxon>
        <taxon>Rhodobacterales</taxon>
        <taxon>Paracoccaceae</taxon>
        <taxon>Plastorhodobacter</taxon>
    </lineage>
</organism>
<keyword evidence="14" id="KW-0969">Cilium</keyword>
<dbReference type="InterPro" id="IPR000067">
    <property type="entry name" value="FlgMring_FliF"/>
</dbReference>
<feature type="domain" description="Flagellar M-ring N-terminal" evidence="12">
    <location>
        <begin position="63"/>
        <end position="237"/>
    </location>
</feature>
<evidence type="ECO:0000313" key="15">
    <source>
        <dbReference type="Proteomes" id="UP001596516"/>
    </source>
</evidence>
<evidence type="ECO:0000256" key="9">
    <source>
        <dbReference type="PIRNR" id="PIRNR004862"/>
    </source>
</evidence>
<evidence type="ECO:0000256" key="1">
    <source>
        <dbReference type="ARBA" id="ARBA00004117"/>
    </source>
</evidence>
<dbReference type="PANTHER" id="PTHR30046">
    <property type="entry name" value="FLAGELLAR M-RING PROTEIN"/>
    <property type="match status" value="1"/>
</dbReference>
<keyword evidence="14" id="KW-0966">Cell projection</keyword>
<keyword evidence="8 9" id="KW-0975">Bacterial flagellum</keyword>
<evidence type="ECO:0000256" key="2">
    <source>
        <dbReference type="ARBA" id="ARBA00004651"/>
    </source>
</evidence>
<evidence type="ECO:0000256" key="11">
    <source>
        <dbReference type="SAM" id="Phobius"/>
    </source>
</evidence>
<evidence type="ECO:0000256" key="6">
    <source>
        <dbReference type="ARBA" id="ARBA00022989"/>
    </source>
</evidence>
<feature type="compositionally biased region" description="Polar residues" evidence="10">
    <location>
        <begin position="305"/>
        <end position="314"/>
    </location>
</feature>
<keyword evidence="7 11" id="KW-0472">Membrane</keyword>
<dbReference type="PANTHER" id="PTHR30046:SF0">
    <property type="entry name" value="FLAGELLAR M-RING PROTEIN"/>
    <property type="match status" value="1"/>
</dbReference>
<keyword evidence="14" id="KW-0282">Flagellum</keyword>
<dbReference type="NCBIfam" id="TIGR00206">
    <property type="entry name" value="fliF"/>
    <property type="match status" value="1"/>
</dbReference>
<dbReference type="InterPro" id="IPR045851">
    <property type="entry name" value="AMP-bd_C_sf"/>
</dbReference>
<evidence type="ECO:0000256" key="5">
    <source>
        <dbReference type="ARBA" id="ARBA00022692"/>
    </source>
</evidence>
<evidence type="ECO:0000259" key="12">
    <source>
        <dbReference type="Pfam" id="PF01514"/>
    </source>
</evidence>
<feature type="region of interest" description="Disordered" evidence="10">
    <location>
        <begin position="295"/>
        <end position="382"/>
    </location>
</feature>
<evidence type="ECO:0000256" key="10">
    <source>
        <dbReference type="SAM" id="MobiDB-lite"/>
    </source>
</evidence>
<feature type="compositionally biased region" description="Low complexity" evidence="10">
    <location>
        <begin position="331"/>
        <end position="341"/>
    </location>
</feature>
<proteinExistence type="inferred from homology"/>
<feature type="domain" description="Flagellar M-ring C-terminal" evidence="13">
    <location>
        <begin position="271"/>
        <end position="454"/>
    </location>
</feature>
<dbReference type="EMBL" id="JBHTFQ010000006">
    <property type="protein sequence ID" value="MFC7704895.1"/>
    <property type="molecule type" value="Genomic_DNA"/>
</dbReference>
<evidence type="ECO:0000256" key="3">
    <source>
        <dbReference type="ARBA" id="ARBA00007971"/>
    </source>
</evidence>
<dbReference type="InterPro" id="IPR006182">
    <property type="entry name" value="FliF_N_dom"/>
</dbReference>
<dbReference type="InterPro" id="IPR013556">
    <property type="entry name" value="Flag_M-ring_C"/>
</dbReference>
<reference evidence="15" key="1">
    <citation type="journal article" date="2019" name="Int. J. Syst. Evol. Microbiol.">
        <title>The Global Catalogue of Microorganisms (GCM) 10K type strain sequencing project: providing services to taxonomists for standard genome sequencing and annotation.</title>
        <authorList>
            <consortium name="The Broad Institute Genomics Platform"/>
            <consortium name="The Broad Institute Genome Sequencing Center for Infectious Disease"/>
            <person name="Wu L."/>
            <person name="Ma J."/>
        </authorList>
    </citation>
    <scope>NUCLEOTIDE SEQUENCE [LARGE SCALE GENOMIC DNA]</scope>
    <source>
        <strain evidence="15">CGMCC 1.12750</strain>
    </source>
</reference>
<dbReference type="InterPro" id="IPR043427">
    <property type="entry name" value="YscJ/FliF"/>
</dbReference>
<comment type="caution">
    <text evidence="14">The sequence shown here is derived from an EMBL/GenBank/DDBJ whole genome shotgun (WGS) entry which is preliminary data.</text>
</comment>
<evidence type="ECO:0000259" key="13">
    <source>
        <dbReference type="Pfam" id="PF08345"/>
    </source>
</evidence>
<accession>A0ABW2UNK9</accession>
<dbReference type="PIRSF" id="PIRSF004862">
    <property type="entry name" value="FliF"/>
    <property type="match status" value="1"/>
</dbReference>
<evidence type="ECO:0000256" key="4">
    <source>
        <dbReference type="ARBA" id="ARBA00022475"/>
    </source>
</evidence>
<sequence length="587" mass="63019">MAQGTNLTTSGPTQGLGALVPQGRALVSRLGVFTAQPGVRRALPAILAVTVAVVALALYALLREPPRQPLFTGLPEAEKARVVQSLGAAGIPVTLDRATGEVLVARDDFHRARMTLAAQGLPVSAPDAYSGLADMPMGTSRSVEMIRIRQAQELDLARSIAEIENVQAARVHLALPERSVFVRDMQPPTASVFVQIAPGRLLEESQVAAIVNLVSASVPNMTRGDVAVVDQTGRLLSRASDDAGSLLNDQQLQYRMRLEQLYRSRIEALVTPIVGPGNLSVQVNVDVDFTRSEVMEERVDPNGNALRSEQNTLDETTDPRARGIPGAVSNTPPAEAELTETPPSPQSGEAEAEPGAEGTEPAPDRSIRSRSTSEVRNYEVSRTVETTQAPAARIARIDAALLLRGAMGTDPETGAPVAQPLPPEVIADIEQLVRSAIGLNDTRGDSLTVSSRPFIDSFDGIAPHWSEAPWLRETARNALLVLLLVAVVMGVIRPLLNRLLDPVAPAQPQILDDDAEPEQVVVGEGETLEDIKARLRPRKSQISMELLDTANSYDDKVALIRMIVADEAGRVSNVFKMMMKDDIDMVG</sequence>
<dbReference type="Pfam" id="PF08345">
    <property type="entry name" value="YscJ_FliF_C"/>
    <property type="match status" value="1"/>
</dbReference>
<dbReference type="Gene3D" id="3.30.300.30">
    <property type="match status" value="1"/>
</dbReference>
<protein>
    <recommendedName>
        <fullName evidence="9">Flagellar M-ring protein</fullName>
    </recommendedName>
</protein>
<feature type="transmembrane region" description="Helical" evidence="11">
    <location>
        <begin position="42"/>
        <end position="62"/>
    </location>
</feature>
<keyword evidence="15" id="KW-1185">Reference proteome</keyword>
<dbReference type="Proteomes" id="UP001596516">
    <property type="component" value="Unassembled WGS sequence"/>
</dbReference>
<evidence type="ECO:0000256" key="8">
    <source>
        <dbReference type="ARBA" id="ARBA00023143"/>
    </source>
</evidence>
<evidence type="ECO:0000313" key="14">
    <source>
        <dbReference type="EMBL" id="MFC7704895.1"/>
    </source>
</evidence>
<keyword evidence="5 11" id="KW-0812">Transmembrane</keyword>
<dbReference type="RefSeq" id="WP_377403805.1">
    <property type="nucleotide sequence ID" value="NZ_JBHTFQ010000006.1"/>
</dbReference>
<keyword evidence="6 11" id="KW-1133">Transmembrane helix</keyword>
<name>A0ABW2UNK9_9RHOB</name>
<evidence type="ECO:0000256" key="7">
    <source>
        <dbReference type="ARBA" id="ARBA00023136"/>
    </source>
</evidence>
<gene>
    <name evidence="14" type="primary">fliF</name>
    <name evidence="14" type="ORF">ACFQXB_11880</name>
</gene>
<comment type="subcellular location">
    <subcellularLocation>
        <location evidence="1 9">Bacterial flagellum basal body</location>
    </subcellularLocation>
    <subcellularLocation>
        <location evidence="2">Cell membrane</location>
        <topology evidence="2">Multi-pass membrane protein</topology>
    </subcellularLocation>
</comment>
<dbReference type="Pfam" id="PF01514">
    <property type="entry name" value="YscJ_FliF"/>
    <property type="match status" value="1"/>
</dbReference>
<dbReference type="PRINTS" id="PR01009">
    <property type="entry name" value="FLGMRINGFLIF"/>
</dbReference>
<feature type="compositionally biased region" description="Basic and acidic residues" evidence="10">
    <location>
        <begin position="362"/>
        <end position="379"/>
    </location>
</feature>
<keyword evidence="4" id="KW-1003">Cell membrane</keyword>